<keyword evidence="5" id="KW-1185">Reference proteome</keyword>
<feature type="chain" id="PRO_5045997496" evidence="2">
    <location>
        <begin position="21"/>
        <end position="306"/>
    </location>
</feature>
<name>A0ABT5U1L2_9MICO</name>
<gene>
    <name evidence="4" type="ORF">PU560_17440</name>
</gene>
<organism evidence="4 5">
    <name type="scientific">Georgenia halotolerans</name>
    <dbReference type="NCBI Taxonomy" id="3028317"/>
    <lineage>
        <taxon>Bacteria</taxon>
        <taxon>Bacillati</taxon>
        <taxon>Actinomycetota</taxon>
        <taxon>Actinomycetes</taxon>
        <taxon>Micrococcales</taxon>
        <taxon>Bogoriellaceae</taxon>
        <taxon>Georgenia</taxon>
    </lineage>
</organism>
<feature type="region of interest" description="Disordered" evidence="1">
    <location>
        <begin position="23"/>
        <end position="44"/>
    </location>
</feature>
<feature type="non-terminal residue" evidence="4">
    <location>
        <position position="306"/>
    </location>
</feature>
<evidence type="ECO:0000256" key="1">
    <source>
        <dbReference type="SAM" id="MobiDB-lite"/>
    </source>
</evidence>
<comment type="caution">
    <text evidence="4">The sequence shown here is derived from an EMBL/GenBank/DDBJ whole genome shotgun (WGS) entry which is preliminary data.</text>
</comment>
<feature type="signal peptide" evidence="2">
    <location>
        <begin position="1"/>
        <end position="20"/>
    </location>
</feature>
<feature type="compositionally biased region" description="Low complexity" evidence="1">
    <location>
        <begin position="32"/>
        <end position="44"/>
    </location>
</feature>
<dbReference type="PROSITE" id="PS51257">
    <property type="entry name" value="PROKAR_LIPOPROTEIN"/>
    <property type="match status" value="1"/>
</dbReference>
<dbReference type="InterPro" id="IPR007210">
    <property type="entry name" value="ABC_Gly_betaine_transp_sub-bd"/>
</dbReference>
<accession>A0ABT5U1L2</accession>
<evidence type="ECO:0000259" key="3">
    <source>
        <dbReference type="Pfam" id="PF04069"/>
    </source>
</evidence>
<dbReference type="EMBL" id="JARACI010001202">
    <property type="protein sequence ID" value="MDD9208230.1"/>
    <property type="molecule type" value="Genomic_DNA"/>
</dbReference>
<feature type="domain" description="ABC-type glycine betaine transport system substrate-binding" evidence="3">
    <location>
        <begin position="52"/>
        <end position="121"/>
    </location>
</feature>
<keyword evidence="2" id="KW-0732">Signal</keyword>
<evidence type="ECO:0000256" key="2">
    <source>
        <dbReference type="SAM" id="SignalP"/>
    </source>
</evidence>
<dbReference type="Pfam" id="PF04069">
    <property type="entry name" value="OpuAC"/>
    <property type="match status" value="2"/>
</dbReference>
<dbReference type="SUPFAM" id="SSF53850">
    <property type="entry name" value="Periplasmic binding protein-like II"/>
    <property type="match status" value="2"/>
</dbReference>
<evidence type="ECO:0000313" key="4">
    <source>
        <dbReference type="EMBL" id="MDD9208230.1"/>
    </source>
</evidence>
<sequence>MRRRLLAAVGALTILGVAGCGEPGSAGGGDTTAGSTAETSGGASCEPVAGEELVLLEDDLDLQTVDNIVPAINADAAEPPMVAAVDAVSATLDQPTLIDLNRAVDVERRTSSEVAAEHLQEADIEITDTSGSGEVVVGVGNFSESATVGELYALALTEAGYDTEVRTIGNRETYAPALESGDLTVVPEYAGTLAEYLNLSINGADAEPVASSDLDATMQQLRSLADQAGLVLGEPAQAANQNAYAVTAAFGEEHEVITLSALAEACDGVVLGGPPECPDRPFCQPGLEEVYGLQVDEFVALDAGGP</sequence>
<protein>
    <submittedName>
        <fullName evidence="4">Glycine betaine ABC transporter substrate-binding protein</fullName>
    </submittedName>
</protein>
<reference evidence="4" key="1">
    <citation type="submission" date="2023-02" db="EMBL/GenBank/DDBJ databases">
        <title>Georgenia sp.10Sc9-8, isolated from a soil sample collected from the Taklamakan desert.</title>
        <authorList>
            <person name="Liu S."/>
        </authorList>
    </citation>
    <scope>NUCLEOTIDE SEQUENCE</scope>
    <source>
        <strain evidence="4">10Sc9-8</strain>
    </source>
</reference>
<dbReference type="Proteomes" id="UP001165561">
    <property type="component" value="Unassembled WGS sequence"/>
</dbReference>
<feature type="domain" description="ABC-type glycine betaine transport system substrate-binding" evidence="3">
    <location>
        <begin position="134"/>
        <end position="295"/>
    </location>
</feature>
<dbReference type="Gene3D" id="3.40.190.10">
    <property type="entry name" value="Periplasmic binding protein-like II"/>
    <property type="match status" value="2"/>
</dbReference>
<evidence type="ECO:0000313" key="5">
    <source>
        <dbReference type="Proteomes" id="UP001165561"/>
    </source>
</evidence>
<proteinExistence type="predicted"/>